<reference evidence="1 2" key="1">
    <citation type="submission" date="2017-01" db="EMBL/GenBank/DDBJ databases">
        <title>Genome Analysis of Deinococcus marmoris KOPRI26562.</title>
        <authorList>
            <person name="Kim J.H."/>
            <person name="Oh H.-M."/>
        </authorList>
    </citation>
    <scope>NUCLEOTIDE SEQUENCE [LARGE SCALE GENOMIC DNA]</scope>
    <source>
        <strain evidence="1 2">KOPRI26562</strain>
    </source>
</reference>
<dbReference type="AlphaFoldDB" id="A0A1U7NZ65"/>
<sequence>MKIGGGEGHPAFGLLEAGKLPHLNAPESEMVWRFCRIAVAS</sequence>
<dbReference type="EMBL" id="MSTI01000073">
    <property type="protein sequence ID" value="OLV18208.1"/>
    <property type="molecule type" value="Genomic_DNA"/>
</dbReference>
<protein>
    <submittedName>
        <fullName evidence="1">Uncharacterized protein</fullName>
    </submittedName>
</protein>
<organism evidence="1 2">
    <name type="scientific">Deinococcus marmoris</name>
    <dbReference type="NCBI Taxonomy" id="249408"/>
    <lineage>
        <taxon>Bacteria</taxon>
        <taxon>Thermotogati</taxon>
        <taxon>Deinococcota</taxon>
        <taxon>Deinococci</taxon>
        <taxon>Deinococcales</taxon>
        <taxon>Deinococcaceae</taxon>
        <taxon>Deinococcus</taxon>
    </lineage>
</organism>
<evidence type="ECO:0000313" key="1">
    <source>
        <dbReference type="EMBL" id="OLV18208.1"/>
    </source>
</evidence>
<comment type="caution">
    <text evidence="1">The sequence shown here is derived from an EMBL/GenBank/DDBJ whole genome shotgun (WGS) entry which is preliminary data.</text>
</comment>
<gene>
    <name evidence="1" type="ORF">BOO71_0006532</name>
</gene>
<dbReference type="Proteomes" id="UP000186607">
    <property type="component" value="Unassembled WGS sequence"/>
</dbReference>
<name>A0A1U7NZ65_9DEIO</name>
<proteinExistence type="predicted"/>
<evidence type="ECO:0000313" key="2">
    <source>
        <dbReference type="Proteomes" id="UP000186607"/>
    </source>
</evidence>
<keyword evidence="2" id="KW-1185">Reference proteome</keyword>
<accession>A0A1U7NZ65</accession>